<proteinExistence type="predicted"/>
<reference evidence="3" key="1">
    <citation type="submission" date="2016-11" db="EMBL/GenBank/DDBJ databases">
        <authorList>
            <person name="Varghese N."/>
            <person name="Submissions S."/>
        </authorList>
    </citation>
    <scope>NUCLEOTIDE SEQUENCE [LARGE SCALE GENOMIC DNA]</scope>
    <source>
        <strain evidence="3">DSM 100566</strain>
    </source>
</reference>
<evidence type="ECO:0000256" key="1">
    <source>
        <dbReference type="SAM" id="Phobius"/>
    </source>
</evidence>
<dbReference type="GO" id="GO:0005886">
    <property type="term" value="C:plasma membrane"/>
    <property type="evidence" value="ECO:0007669"/>
    <property type="project" value="TreeGrafter"/>
</dbReference>
<feature type="transmembrane region" description="Helical" evidence="1">
    <location>
        <begin position="51"/>
        <end position="69"/>
    </location>
</feature>
<keyword evidence="1" id="KW-0812">Transmembrane</keyword>
<feature type="transmembrane region" description="Helical" evidence="1">
    <location>
        <begin position="76"/>
        <end position="97"/>
    </location>
</feature>
<dbReference type="EMBL" id="FQUV01000006">
    <property type="protein sequence ID" value="SHF44557.1"/>
    <property type="molecule type" value="Genomic_DNA"/>
</dbReference>
<name>A0A1M5BQQ4_9RHOB</name>
<accession>A0A1M5BQQ4</accession>
<feature type="transmembrane region" description="Helical" evidence="1">
    <location>
        <begin position="133"/>
        <end position="154"/>
    </location>
</feature>
<dbReference type="PANTHER" id="PTHR34989">
    <property type="entry name" value="PROTEIN HDED"/>
    <property type="match status" value="1"/>
</dbReference>
<dbReference type="STRING" id="1486859.SAMN05444273_10686"/>
<feature type="transmembrane region" description="Helical" evidence="1">
    <location>
        <begin position="160"/>
        <end position="181"/>
    </location>
</feature>
<dbReference type="Pfam" id="PF03729">
    <property type="entry name" value="DUF308"/>
    <property type="match status" value="1"/>
</dbReference>
<dbReference type="InterPro" id="IPR052712">
    <property type="entry name" value="Acid_resist_chaperone_HdeD"/>
</dbReference>
<evidence type="ECO:0000313" key="2">
    <source>
        <dbReference type="EMBL" id="SHF44557.1"/>
    </source>
</evidence>
<keyword evidence="1" id="KW-1133">Transmembrane helix</keyword>
<feature type="transmembrane region" description="Helical" evidence="1">
    <location>
        <begin position="103"/>
        <end position="126"/>
    </location>
</feature>
<keyword evidence="1" id="KW-0472">Membrane</keyword>
<dbReference type="Proteomes" id="UP000184144">
    <property type="component" value="Unassembled WGS sequence"/>
</dbReference>
<dbReference type="OrthoDB" id="9815400at2"/>
<evidence type="ECO:0000313" key="3">
    <source>
        <dbReference type="Proteomes" id="UP000184144"/>
    </source>
</evidence>
<protein>
    <submittedName>
        <fullName evidence="2">Uncharacterized membrane protein HdeD, DUF308 family</fullName>
    </submittedName>
</protein>
<keyword evidence="3" id="KW-1185">Reference proteome</keyword>
<dbReference type="RefSeq" id="WP_073144593.1">
    <property type="nucleotide sequence ID" value="NZ_FQUV01000006.1"/>
</dbReference>
<feature type="transmembrane region" description="Helical" evidence="1">
    <location>
        <begin position="24"/>
        <end position="45"/>
    </location>
</feature>
<dbReference type="AlphaFoldDB" id="A0A1M5BQQ4"/>
<gene>
    <name evidence="2" type="ORF">SAMN05444273_10686</name>
</gene>
<dbReference type="InterPro" id="IPR005325">
    <property type="entry name" value="DUF308_memb"/>
</dbReference>
<organism evidence="2 3">
    <name type="scientific">Litoreibacter ascidiaceicola</name>
    <dbReference type="NCBI Taxonomy" id="1486859"/>
    <lineage>
        <taxon>Bacteria</taxon>
        <taxon>Pseudomonadati</taxon>
        <taxon>Pseudomonadota</taxon>
        <taxon>Alphaproteobacteria</taxon>
        <taxon>Rhodobacterales</taxon>
        <taxon>Roseobacteraceae</taxon>
        <taxon>Litoreibacter</taxon>
    </lineage>
</organism>
<sequence>MTTNTDPFVAIDSTTILTKLRTGLLWGGIVMIFLGVAAVLMPLFSSLVVEILIGWLLTISGGVAVVGAFSLRSTRLFVWEMISGLITLATGLLMLVFPLQGLIALTVLVAIVLMLTGAAQMAFAFWARPALGWAWGLASAVISIVLGVYILTVLPEASAIILGLLVGIDFISTGTALVLIARSARQNLTV</sequence>
<dbReference type="PANTHER" id="PTHR34989:SF1">
    <property type="entry name" value="PROTEIN HDED"/>
    <property type="match status" value="1"/>
</dbReference>